<keyword evidence="6" id="KW-0742">SOS response</keyword>
<comment type="similarity">
    <text evidence="6">Belongs to the RecF family.</text>
</comment>
<proteinExistence type="inferred from homology"/>
<dbReference type="InterPro" id="IPR042174">
    <property type="entry name" value="RecF_2"/>
</dbReference>
<feature type="domain" description="RecF/RecN/SMC N-terminal" evidence="7">
    <location>
        <begin position="4"/>
        <end position="319"/>
    </location>
</feature>
<evidence type="ECO:0000256" key="1">
    <source>
        <dbReference type="ARBA" id="ARBA00022490"/>
    </source>
</evidence>
<dbReference type="PANTHER" id="PTHR32182">
    <property type="entry name" value="DNA REPLICATION AND REPAIR PROTEIN RECF"/>
    <property type="match status" value="1"/>
</dbReference>
<comment type="subcellular location">
    <subcellularLocation>
        <location evidence="6">Cytoplasm</location>
    </subcellularLocation>
</comment>
<evidence type="ECO:0000313" key="9">
    <source>
        <dbReference type="Proteomes" id="UP000642829"/>
    </source>
</evidence>
<dbReference type="InterPro" id="IPR027417">
    <property type="entry name" value="P-loop_NTPase"/>
</dbReference>
<reference evidence="8" key="2">
    <citation type="submission" date="2020-09" db="EMBL/GenBank/DDBJ databases">
        <authorList>
            <person name="Sun Q."/>
            <person name="Kim S."/>
        </authorList>
    </citation>
    <scope>NUCLEOTIDE SEQUENCE</scope>
    <source>
        <strain evidence="8">KCTC 12870</strain>
    </source>
</reference>
<dbReference type="GO" id="GO:0006302">
    <property type="term" value="P:double-strand break repair"/>
    <property type="evidence" value="ECO:0007669"/>
    <property type="project" value="TreeGrafter"/>
</dbReference>
<evidence type="ECO:0000256" key="4">
    <source>
        <dbReference type="ARBA" id="ARBA00022840"/>
    </source>
</evidence>
<dbReference type="GO" id="GO:0000731">
    <property type="term" value="P:DNA synthesis involved in DNA repair"/>
    <property type="evidence" value="ECO:0007669"/>
    <property type="project" value="TreeGrafter"/>
</dbReference>
<keyword evidence="3 6" id="KW-0547">Nucleotide-binding</keyword>
<dbReference type="AlphaFoldDB" id="A0A8J3D8T1"/>
<comment type="function">
    <text evidence="6">The RecF protein is involved in DNA metabolism; it is required for DNA replication and normal SOS inducibility. RecF binds preferentially to single-stranded, linear DNA. It also seems to bind ATP.</text>
</comment>
<dbReference type="SUPFAM" id="SSF52540">
    <property type="entry name" value="P-loop containing nucleoside triphosphate hydrolases"/>
    <property type="match status" value="1"/>
</dbReference>
<dbReference type="RefSeq" id="WP_189510668.1">
    <property type="nucleotide sequence ID" value="NZ_BMXG01000001.1"/>
</dbReference>
<dbReference type="Proteomes" id="UP000642829">
    <property type="component" value="Unassembled WGS sequence"/>
</dbReference>
<dbReference type="GO" id="GO:0003697">
    <property type="term" value="F:single-stranded DNA binding"/>
    <property type="evidence" value="ECO:0007669"/>
    <property type="project" value="UniProtKB-UniRule"/>
</dbReference>
<evidence type="ECO:0000256" key="6">
    <source>
        <dbReference type="HAMAP-Rule" id="MF_00365"/>
    </source>
</evidence>
<dbReference type="HAMAP" id="MF_00365">
    <property type="entry name" value="RecF"/>
    <property type="match status" value="1"/>
</dbReference>
<dbReference type="GO" id="GO:0006260">
    <property type="term" value="P:DNA replication"/>
    <property type="evidence" value="ECO:0007669"/>
    <property type="project" value="UniProtKB-UniRule"/>
</dbReference>
<gene>
    <name evidence="6 8" type="primary">recF</name>
    <name evidence="8" type="ORF">GCM10007047_00900</name>
</gene>
<dbReference type="GO" id="GO:0005737">
    <property type="term" value="C:cytoplasm"/>
    <property type="evidence" value="ECO:0007669"/>
    <property type="project" value="UniProtKB-SubCell"/>
</dbReference>
<dbReference type="PANTHER" id="PTHR32182:SF0">
    <property type="entry name" value="DNA REPLICATION AND REPAIR PROTEIN RECF"/>
    <property type="match status" value="1"/>
</dbReference>
<dbReference type="GO" id="GO:0005524">
    <property type="term" value="F:ATP binding"/>
    <property type="evidence" value="ECO:0007669"/>
    <property type="project" value="UniProtKB-UniRule"/>
</dbReference>
<reference evidence="8" key="1">
    <citation type="journal article" date="2014" name="Int. J. Syst. Evol. Microbiol.">
        <title>Complete genome sequence of Corynebacterium casei LMG S-19264T (=DSM 44701T), isolated from a smear-ripened cheese.</title>
        <authorList>
            <consortium name="US DOE Joint Genome Institute (JGI-PGF)"/>
            <person name="Walter F."/>
            <person name="Albersmeier A."/>
            <person name="Kalinowski J."/>
            <person name="Ruckert C."/>
        </authorList>
    </citation>
    <scope>NUCLEOTIDE SEQUENCE</scope>
    <source>
        <strain evidence="8">KCTC 12870</strain>
    </source>
</reference>
<accession>A0A8J3D8T1</accession>
<organism evidence="8 9">
    <name type="scientific">Cerasicoccus arenae</name>
    <dbReference type="NCBI Taxonomy" id="424488"/>
    <lineage>
        <taxon>Bacteria</taxon>
        <taxon>Pseudomonadati</taxon>
        <taxon>Verrucomicrobiota</taxon>
        <taxon>Opitutia</taxon>
        <taxon>Puniceicoccales</taxon>
        <taxon>Cerasicoccaceae</taxon>
        <taxon>Cerasicoccus</taxon>
    </lineage>
</organism>
<dbReference type="EMBL" id="BMXG01000001">
    <property type="protein sequence ID" value="GHB90107.1"/>
    <property type="molecule type" value="Genomic_DNA"/>
</dbReference>
<dbReference type="InterPro" id="IPR001238">
    <property type="entry name" value="DNA-binding_RecF"/>
</dbReference>
<evidence type="ECO:0000256" key="5">
    <source>
        <dbReference type="ARBA" id="ARBA00023125"/>
    </source>
</evidence>
<keyword evidence="5 6" id="KW-0238">DNA-binding</keyword>
<keyword evidence="6" id="KW-0234">DNA repair</keyword>
<dbReference type="Gene3D" id="3.40.50.300">
    <property type="entry name" value="P-loop containing nucleotide triphosphate hydrolases"/>
    <property type="match status" value="1"/>
</dbReference>
<dbReference type="InterPro" id="IPR003395">
    <property type="entry name" value="RecF/RecN/SMC_N"/>
</dbReference>
<comment type="caution">
    <text evidence="8">The sequence shown here is derived from an EMBL/GenBank/DDBJ whole genome shotgun (WGS) entry which is preliminary data.</text>
</comment>
<keyword evidence="4 6" id="KW-0067">ATP-binding</keyword>
<evidence type="ECO:0000256" key="3">
    <source>
        <dbReference type="ARBA" id="ARBA00022741"/>
    </source>
</evidence>
<feature type="binding site" evidence="6">
    <location>
        <begin position="30"/>
        <end position="37"/>
    </location>
    <ligand>
        <name>ATP</name>
        <dbReference type="ChEBI" id="CHEBI:30616"/>
    </ligand>
</feature>
<evidence type="ECO:0000313" key="8">
    <source>
        <dbReference type="EMBL" id="GHB90107.1"/>
    </source>
</evidence>
<name>A0A8J3D8T1_9BACT</name>
<sequence>MRLLRLHAENFRNIALTAVDISADSVFLLGDNGQGKSNLLEAAGLVTAVRSFRTTETRPLIRQGQAKGRVFFRLEHERRGETEITLTLASGTKQIEVDGESVSRLADFIGQFPSVVFSAEDIQLLRGSPGLRRRALDLTLAATDADYFTTLSRYHRALRDRNKLLKDGAPTANRRPFERLLATEAVKLIAARKIGVGRISASLIECYQQLCEVNEAPELQYKADATALDADAFLSLLEQQTRRDEALGSTQRGPHRDDLAFRLKGKSAREFASDGQQRGLVVAFRLAQLRYFQACSGIAPVVLADDVLGELDPSRRAGFWRAVGPDLQVIATGTEPPIGDARSWKVIYVKDGIFEDEAAAVR</sequence>
<keyword evidence="6" id="KW-0227">DNA damage</keyword>
<keyword evidence="2 6" id="KW-0235">DNA replication</keyword>
<dbReference type="Pfam" id="PF02463">
    <property type="entry name" value="SMC_N"/>
    <property type="match status" value="1"/>
</dbReference>
<dbReference type="Gene3D" id="1.20.1050.90">
    <property type="entry name" value="RecF/RecN/SMC, N-terminal domain"/>
    <property type="match status" value="1"/>
</dbReference>
<protein>
    <recommendedName>
        <fullName evidence="6">DNA replication and repair protein RecF</fullName>
    </recommendedName>
</protein>
<keyword evidence="1 6" id="KW-0963">Cytoplasm</keyword>
<evidence type="ECO:0000259" key="7">
    <source>
        <dbReference type="Pfam" id="PF02463"/>
    </source>
</evidence>
<dbReference type="NCBIfam" id="TIGR00611">
    <property type="entry name" value="recf"/>
    <property type="match status" value="1"/>
</dbReference>
<dbReference type="GO" id="GO:0009432">
    <property type="term" value="P:SOS response"/>
    <property type="evidence" value="ECO:0007669"/>
    <property type="project" value="UniProtKB-UniRule"/>
</dbReference>
<keyword evidence="9" id="KW-1185">Reference proteome</keyword>
<evidence type="ECO:0000256" key="2">
    <source>
        <dbReference type="ARBA" id="ARBA00022705"/>
    </source>
</evidence>